<dbReference type="Gene3D" id="1.10.287.130">
    <property type="match status" value="1"/>
</dbReference>
<dbReference type="InterPro" id="IPR036890">
    <property type="entry name" value="HATPase_C_sf"/>
</dbReference>
<proteinExistence type="predicted"/>
<dbReference type="Gene3D" id="6.10.340.10">
    <property type="match status" value="1"/>
</dbReference>
<evidence type="ECO:0000256" key="5">
    <source>
        <dbReference type="ARBA" id="ARBA00022679"/>
    </source>
</evidence>
<evidence type="ECO:0000256" key="13">
    <source>
        <dbReference type="SAM" id="SignalP"/>
    </source>
</evidence>
<dbReference type="SMART" id="SM00388">
    <property type="entry name" value="HisKA"/>
    <property type="match status" value="1"/>
</dbReference>
<dbReference type="PROSITE" id="PS50109">
    <property type="entry name" value="HIS_KIN"/>
    <property type="match status" value="1"/>
</dbReference>
<feature type="compositionally biased region" description="Basic and acidic residues" evidence="11">
    <location>
        <begin position="123"/>
        <end position="137"/>
    </location>
</feature>
<keyword evidence="9" id="KW-0902">Two-component regulatory system</keyword>
<dbReference type="Pfam" id="PF00512">
    <property type="entry name" value="HisKA"/>
    <property type="match status" value="1"/>
</dbReference>
<evidence type="ECO:0000256" key="1">
    <source>
        <dbReference type="ARBA" id="ARBA00000085"/>
    </source>
</evidence>
<feature type="domain" description="HAMP" evidence="15">
    <location>
        <begin position="317"/>
        <end position="369"/>
    </location>
</feature>
<feature type="compositionally biased region" description="Low complexity" evidence="11">
    <location>
        <begin position="167"/>
        <end position="192"/>
    </location>
</feature>
<reference evidence="16 17" key="1">
    <citation type="submission" date="2014-04" db="EMBL/GenBank/DDBJ databases">
        <authorList>
            <person name="Bishop-Lilly K.A."/>
            <person name="Broomall S.M."/>
            <person name="Chain P.S."/>
            <person name="Chertkov O."/>
            <person name="Coyne S.R."/>
            <person name="Daligault H.E."/>
            <person name="Davenport K.W."/>
            <person name="Erkkila T."/>
            <person name="Frey K.G."/>
            <person name="Gibbons H.S."/>
            <person name="Gu W."/>
            <person name="Jaissle J."/>
            <person name="Johnson S.L."/>
            <person name="Koroleva G.I."/>
            <person name="Ladner J.T."/>
            <person name="Lo C.-C."/>
            <person name="Minogue T.D."/>
            <person name="Munk C."/>
            <person name="Palacios G.F."/>
            <person name="Redden C.L."/>
            <person name="Rosenzweig C.N."/>
            <person name="Scholz M.B."/>
            <person name="Teshima H."/>
            <person name="Xu Y."/>
        </authorList>
    </citation>
    <scope>NUCLEOTIDE SEQUENCE [LARGE SCALE GENOMIC DNA]</scope>
    <source>
        <strain evidence="17">gladioli</strain>
    </source>
</reference>
<dbReference type="AlphaFoldDB" id="A0AAW3F0K8"/>
<feature type="domain" description="Histidine kinase" evidence="14">
    <location>
        <begin position="377"/>
        <end position="592"/>
    </location>
</feature>
<dbReference type="SUPFAM" id="SSF47384">
    <property type="entry name" value="Homodimeric domain of signal transducing histidine kinase"/>
    <property type="match status" value="1"/>
</dbReference>
<name>A0AAW3F0K8_BURGA</name>
<protein>
    <recommendedName>
        <fullName evidence="3">histidine kinase</fullName>
        <ecNumber evidence="3">2.7.13.3</ecNumber>
    </recommendedName>
</protein>
<dbReference type="InterPro" id="IPR036097">
    <property type="entry name" value="HisK_dim/P_sf"/>
</dbReference>
<keyword evidence="6 12" id="KW-0812">Transmembrane</keyword>
<dbReference type="SMART" id="SM00387">
    <property type="entry name" value="HATPase_c"/>
    <property type="match status" value="1"/>
</dbReference>
<feature type="chain" id="PRO_5044002728" description="histidine kinase" evidence="13">
    <location>
        <begin position="22"/>
        <end position="597"/>
    </location>
</feature>
<feature type="compositionally biased region" description="Low complexity" evidence="11">
    <location>
        <begin position="199"/>
        <end position="214"/>
    </location>
</feature>
<dbReference type="PROSITE" id="PS50885">
    <property type="entry name" value="HAMP"/>
    <property type="match status" value="1"/>
</dbReference>
<feature type="region of interest" description="Disordered" evidence="11">
    <location>
        <begin position="90"/>
        <end position="240"/>
    </location>
</feature>
<dbReference type="EMBL" id="JPGG01000016">
    <property type="protein sequence ID" value="KGC14467.1"/>
    <property type="molecule type" value="Genomic_DNA"/>
</dbReference>
<dbReference type="InterPro" id="IPR003660">
    <property type="entry name" value="HAMP_dom"/>
</dbReference>
<keyword evidence="5" id="KW-0808">Transferase</keyword>
<dbReference type="SUPFAM" id="SSF158472">
    <property type="entry name" value="HAMP domain-like"/>
    <property type="match status" value="1"/>
</dbReference>
<accession>A0AAW3F0K8</accession>
<dbReference type="InterPro" id="IPR004358">
    <property type="entry name" value="Sig_transdc_His_kin-like_C"/>
</dbReference>
<comment type="subcellular location">
    <subcellularLocation>
        <location evidence="2">Membrane</location>
    </subcellularLocation>
</comment>
<dbReference type="PRINTS" id="PR00344">
    <property type="entry name" value="BCTRLSENSOR"/>
</dbReference>
<keyword evidence="13" id="KW-0732">Signal</keyword>
<gene>
    <name evidence="16" type="ORF">DM48_1925</name>
</gene>
<keyword evidence="10 12" id="KW-0472">Membrane</keyword>
<evidence type="ECO:0000256" key="11">
    <source>
        <dbReference type="SAM" id="MobiDB-lite"/>
    </source>
</evidence>
<evidence type="ECO:0000256" key="12">
    <source>
        <dbReference type="SAM" id="Phobius"/>
    </source>
</evidence>
<keyword evidence="8 12" id="KW-1133">Transmembrane helix</keyword>
<dbReference type="Pfam" id="PF00672">
    <property type="entry name" value="HAMP"/>
    <property type="match status" value="1"/>
</dbReference>
<evidence type="ECO:0000256" key="2">
    <source>
        <dbReference type="ARBA" id="ARBA00004370"/>
    </source>
</evidence>
<keyword evidence="4" id="KW-0597">Phosphoprotein</keyword>
<evidence type="ECO:0000259" key="15">
    <source>
        <dbReference type="PROSITE" id="PS50885"/>
    </source>
</evidence>
<evidence type="ECO:0000313" key="16">
    <source>
        <dbReference type="EMBL" id="KGC14467.1"/>
    </source>
</evidence>
<evidence type="ECO:0000256" key="4">
    <source>
        <dbReference type="ARBA" id="ARBA00022553"/>
    </source>
</evidence>
<dbReference type="GO" id="GO:0005886">
    <property type="term" value="C:plasma membrane"/>
    <property type="evidence" value="ECO:0007669"/>
    <property type="project" value="TreeGrafter"/>
</dbReference>
<dbReference type="Pfam" id="PF02518">
    <property type="entry name" value="HATPase_c"/>
    <property type="match status" value="1"/>
</dbReference>
<evidence type="ECO:0000256" key="10">
    <source>
        <dbReference type="ARBA" id="ARBA00023136"/>
    </source>
</evidence>
<dbReference type="GO" id="GO:0000155">
    <property type="term" value="F:phosphorelay sensor kinase activity"/>
    <property type="evidence" value="ECO:0007669"/>
    <property type="project" value="InterPro"/>
</dbReference>
<feature type="compositionally biased region" description="Gly residues" evidence="11">
    <location>
        <begin position="113"/>
        <end position="122"/>
    </location>
</feature>
<dbReference type="PANTHER" id="PTHR45436:SF5">
    <property type="entry name" value="SENSOR HISTIDINE KINASE TRCS"/>
    <property type="match status" value="1"/>
</dbReference>
<feature type="transmembrane region" description="Helical" evidence="12">
    <location>
        <begin position="298"/>
        <end position="320"/>
    </location>
</feature>
<evidence type="ECO:0000256" key="3">
    <source>
        <dbReference type="ARBA" id="ARBA00012438"/>
    </source>
</evidence>
<dbReference type="InterPro" id="IPR050428">
    <property type="entry name" value="TCS_sensor_his_kinase"/>
</dbReference>
<keyword evidence="7" id="KW-0418">Kinase</keyword>
<comment type="catalytic activity">
    <reaction evidence="1">
        <text>ATP + protein L-histidine = ADP + protein N-phospho-L-histidine.</text>
        <dbReference type="EC" id="2.7.13.3"/>
    </reaction>
</comment>
<dbReference type="SMART" id="SM00304">
    <property type="entry name" value="HAMP"/>
    <property type="match status" value="1"/>
</dbReference>
<dbReference type="InterPro" id="IPR005467">
    <property type="entry name" value="His_kinase_dom"/>
</dbReference>
<evidence type="ECO:0000256" key="6">
    <source>
        <dbReference type="ARBA" id="ARBA00022692"/>
    </source>
</evidence>
<feature type="signal peptide" evidence="13">
    <location>
        <begin position="1"/>
        <end position="21"/>
    </location>
</feature>
<dbReference type="KEGG" id="bgo:BM43_5840"/>
<dbReference type="EC" id="2.7.13.3" evidence="3"/>
<dbReference type="RefSeq" id="WP_052710566.1">
    <property type="nucleotide sequence ID" value="NZ_CADEQB010000001.1"/>
</dbReference>
<evidence type="ECO:0000256" key="8">
    <source>
        <dbReference type="ARBA" id="ARBA00022989"/>
    </source>
</evidence>
<dbReference type="SUPFAM" id="SSF55874">
    <property type="entry name" value="ATPase domain of HSP90 chaperone/DNA topoisomerase II/histidine kinase"/>
    <property type="match status" value="1"/>
</dbReference>
<dbReference type="Gene3D" id="3.30.565.10">
    <property type="entry name" value="Histidine kinase-like ATPase, C-terminal domain"/>
    <property type="match status" value="1"/>
</dbReference>
<dbReference type="PANTHER" id="PTHR45436">
    <property type="entry name" value="SENSOR HISTIDINE KINASE YKOH"/>
    <property type="match status" value="1"/>
</dbReference>
<dbReference type="InterPro" id="IPR003661">
    <property type="entry name" value="HisK_dim/P_dom"/>
</dbReference>
<organism evidence="16 17">
    <name type="scientific">Burkholderia gladioli</name>
    <name type="common">Pseudomonas marginata</name>
    <name type="synonym">Phytomonas marginata</name>
    <dbReference type="NCBI Taxonomy" id="28095"/>
    <lineage>
        <taxon>Bacteria</taxon>
        <taxon>Pseudomonadati</taxon>
        <taxon>Pseudomonadota</taxon>
        <taxon>Betaproteobacteria</taxon>
        <taxon>Burkholderiales</taxon>
        <taxon>Burkholderiaceae</taxon>
        <taxon>Burkholderia</taxon>
    </lineage>
</organism>
<evidence type="ECO:0000256" key="9">
    <source>
        <dbReference type="ARBA" id="ARBA00023012"/>
    </source>
</evidence>
<comment type="caution">
    <text evidence="16">The sequence shown here is derived from an EMBL/GenBank/DDBJ whole genome shotgun (WGS) entry which is preliminary data.</text>
</comment>
<dbReference type="InterPro" id="IPR003594">
    <property type="entry name" value="HATPase_dom"/>
</dbReference>
<dbReference type="Proteomes" id="UP000029590">
    <property type="component" value="Unassembled WGS sequence"/>
</dbReference>
<dbReference type="CDD" id="cd06225">
    <property type="entry name" value="HAMP"/>
    <property type="match status" value="1"/>
</dbReference>
<evidence type="ECO:0000259" key="14">
    <source>
        <dbReference type="PROSITE" id="PS50109"/>
    </source>
</evidence>
<dbReference type="CDD" id="cd00082">
    <property type="entry name" value="HisKA"/>
    <property type="match status" value="1"/>
</dbReference>
<evidence type="ECO:0000313" key="17">
    <source>
        <dbReference type="Proteomes" id="UP000029590"/>
    </source>
</evidence>
<evidence type="ECO:0000256" key="7">
    <source>
        <dbReference type="ARBA" id="ARBA00022777"/>
    </source>
</evidence>
<sequence length="597" mass="63182">MKVGITSKLFLAILATCVAVAVAMGAAMRYSFESGFGHYLVGRNDEEITRVTKALEREYAEHGSWAFVTDRPGAWIGFVRSVTPIFPHEATGPEGSGWDQPPGAYRGPRWGEGKFGPPGGGDGGDRGDGDDGRRDGRGWGGPPWGQAPWADEPAGFDGSRGNRHDGPSPASREAADAAASAGTAGGAASTPAASPPIPASQRADTSTDPASSTPPSYPGPGPRDGWREHPPGFHHPPPIALYDAGRHRIAGYPPPPGTPLHALSSGGKLVGWLSVARPGGPFYAADQRFQMQQSRATWVIVIAAAVLSALVSMVLARLILAPVRRIVRATHRLAEGQYAVRVPERGSDELSQLAGDFNRLAESLAAAERARRNFIADISHELRTPLAVLRGEIEALEDGVRRPDAGTFASLQAEIALLSKLIDDLHELSLADIGALSFEMIAVDLARVAEIAAESFVDRLGAKRIALETRIPAGPVLVSGDPHRLAQLLQNLLENALRYTDAGGSVRVAVGASGRHVQLDVLDSHPGVPEPMLGQVFERLFRVDASRSRQSGGSGLGLALCKHIVEAHGGSIAARRSPLGGLWIMMLFPLLEPDHEP</sequence>